<sequence length="161" mass="17937">MRCVPQVGVAGAKSAIQGVTDDQIRCLAPAQGKTSAGSDEHGVLVELYQLEYFESNFLEKASWAALSPSHAGYKAFVPQDAELKFPIEVTWDTVGTLKEQQKPPLNCEGDHPPSRDHDSINGFPWHLCLALSLGMCHKWDYKRARISRLLRHTADMERATF</sequence>
<evidence type="ECO:0000313" key="2">
    <source>
        <dbReference type="Proteomes" id="UP001487740"/>
    </source>
</evidence>
<proteinExistence type="predicted"/>
<dbReference type="AlphaFoldDB" id="A0AAW0T136"/>
<protein>
    <submittedName>
        <fullName evidence="1">Uncharacterized protein</fullName>
    </submittedName>
</protein>
<keyword evidence="2" id="KW-1185">Reference proteome</keyword>
<gene>
    <name evidence="1" type="ORF">O3P69_008251</name>
</gene>
<name>A0AAW0T136_SCYPA</name>
<dbReference type="Proteomes" id="UP001487740">
    <property type="component" value="Unassembled WGS sequence"/>
</dbReference>
<reference evidence="1 2" key="1">
    <citation type="submission" date="2023-03" db="EMBL/GenBank/DDBJ databases">
        <title>High-quality genome of Scylla paramamosain provides insights in environmental adaptation.</title>
        <authorList>
            <person name="Zhang L."/>
        </authorList>
    </citation>
    <scope>NUCLEOTIDE SEQUENCE [LARGE SCALE GENOMIC DNA]</scope>
    <source>
        <strain evidence="1">LZ_2023a</strain>
        <tissue evidence="1">Muscle</tissue>
    </source>
</reference>
<comment type="caution">
    <text evidence="1">The sequence shown here is derived from an EMBL/GenBank/DDBJ whole genome shotgun (WGS) entry which is preliminary data.</text>
</comment>
<evidence type="ECO:0000313" key="1">
    <source>
        <dbReference type="EMBL" id="KAK8381250.1"/>
    </source>
</evidence>
<dbReference type="EMBL" id="JARAKH010000041">
    <property type="protein sequence ID" value="KAK8381250.1"/>
    <property type="molecule type" value="Genomic_DNA"/>
</dbReference>
<accession>A0AAW0T136</accession>
<organism evidence="1 2">
    <name type="scientific">Scylla paramamosain</name>
    <name type="common">Mud crab</name>
    <dbReference type="NCBI Taxonomy" id="85552"/>
    <lineage>
        <taxon>Eukaryota</taxon>
        <taxon>Metazoa</taxon>
        <taxon>Ecdysozoa</taxon>
        <taxon>Arthropoda</taxon>
        <taxon>Crustacea</taxon>
        <taxon>Multicrustacea</taxon>
        <taxon>Malacostraca</taxon>
        <taxon>Eumalacostraca</taxon>
        <taxon>Eucarida</taxon>
        <taxon>Decapoda</taxon>
        <taxon>Pleocyemata</taxon>
        <taxon>Brachyura</taxon>
        <taxon>Eubrachyura</taxon>
        <taxon>Portunoidea</taxon>
        <taxon>Portunidae</taxon>
        <taxon>Portuninae</taxon>
        <taxon>Scylla</taxon>
    </lineage>
</organism>